<dbReference type="Proteomes" id="UP001527925">
    <property type="component" value="Unassembled WGS sequence"/>
</dbReference>
<comment type="caution">
    <text evidence="1">The sequence shown here is derived from an EMBL/GenBank/DDBJ whole genome shotgun (WGS) entry which is preliminary data.</text>
</comment>
<sequence length="184" mass="19759">MPSLRRTRFLALLAFAAVSLALVALAYSWATALSQGLGVPRRSPWGVGGTREPPVPISALASTPPDEAAIQPQLAAWTLPTPSPAHGESPLFFERRLHAMLITRLFPSSYVFRNPFGPRFHSFEIVYRPVGRPPVLIWTGIDGGPNSAMTRFPNELLLLAALDRALGPVFANASSAVASEAPHA</sequence>
<keyword evidence="2" id="KW-1185">Reference proteome</keyword>
<organism evidence="1 2">
    <name type="scientific">Polyrhizophydium stewartii</name>
    <dbReference type="NCBI Taxonomy" id="2732419"/>
    <lineage>
        <taxon>Eukaryota</taxon>
        <taxon>Fungi</taxon>
        <taxon>Fungi incertae sedis</taxon>
        <taxon>Chytridiomycota</taxon>
        <taxon>Chytridiomycota incertae sedis</taxon>
        <taxon>Chytridiomycetes</taxon>
        <taxon>Rhizophydiales</taxon>
        <taxon>Rhizophydiales incertae sedis</taxon>
        <taxon>Polyrhizophydium</taxon>
    </lineage>
</organism>
<dbReference type="InterPro" id="IPR006311">
    <property type="entry name" value="TAT_signal"/>
</dbReference>
<gene>
    <name evidence="1" type="ORF">HK105_204195</name>
</gene>
<evidence type="ECO:0000313" key="1">
    <source>
        <dbReference type="EMBL" id="KAL2916104.1"/>
    </source>
</evidence>
<reference evidence="1 2" key="1">
    <citation type="submission" date="2023-09" db="EMBL/GenBank/DDBJ databases">
        <title>Pangenome analysis of Batrachochytrium dendrobatidis and related Chytrids.</title>
        <authorList>
            <person name="Yacoub M.N."/>
            <person name="Stajich J.E."/>
            <person name="James T.Y."/>
        </authorList>
    </citation>
    <scope>NUCLEOTIDE SEQUENCE [LARGE SCALE GENOMIC DNA]</scope>
    <source>
        <strain evidence="1 2">JEL0888</strain>
    </source>
</reference>
<evidence type="ECO:0000313" key="2">
    <source>
        <dbReference type="Proteomes" id="UP001527925"/>
    </source>
</evidence>
<dbReference type="EMBL" id="JADGIZ020000018">
    <property type="protein sequence ID" value="KAL2916104.1"/>
    <property type="molecule type" value="Genomic_DNA"/>
</dbReference>
<proteinExistence type="predicted"/>
<protein>
    <submittedName>
        <fullName evidence="1">Uncharacterized protein</fullName>
    </submittedName>
</protein>
<name>A0ABR4N9B7_9FUNG</name>
<dbReference type="PROSITE" id="PS51318">
    <property type="entry name" value="TAT"/>
    <property type="match status" value="1"/>
</dbReference>
<accession>A0ABR4N9B7</accession>